<accession>A0A6N2ZJW6</accession>
<dbReference type="EMBL" id="CACRTO010000006">
    <property type="protein sequence ID" value="VYT78943.1"/>
    <property type="molecule type" value="Genomic_DNA"/>
</dbReference>
<organism evidence="1">
    <name type="scientific">Clostridium tertium</name>
    <dbReference type="NCBI Taxonomy" id="1559"/>
    <lineage>
        <taxon>Bacteria</taxon>
        <taxon>Bacillati</taxon>
        <taxon>Bacillota</taxon>
        <taxon>Clostridia</taxon>
        <taxon>Eubacteriales</taxon>
        <taxon>Clostridiaceae</taxon>
        <taxon>Clostridium</taxon>
    </lineage>
</organism>
<dbReference type="InterPro" id="IPR050179">
    <property type="entry name" value="Trans_hexapeptide_repeat"/>
</dbReference>
<dbReference type="InterPro" id="IPR011004">
    <property type="entry name" value="Trimer_LpxA-like_sf"/>
</dbReference>
<dbReference type="InterPro" id="IPR001451">
    <property type="entry name" value="Hexapep"/>
</dbReference>
<dbReference type="PANTHER" id="PTHR43300">
    <property type="entry name" value="ACETYLTRANSFERASE"/>
    <property type="match status" value="1"/>
</dbReference>
<dbReference type="Gene3D" id="2.160.10.10">
    <property type="entry name" value="Hexapeptide repeat proteins"/>
    <property type="match status" value="1"/>
</dbReference>
<keyword evidence="1" id="KW-0808">Transferase</keyword>
<reference evidence="1" key="1">
    <citation type="submission" date="2019-11" db="EMBL/GenBank/DDBJ databases">
        <authorList>
            <person name="Feng L."/>
        </authorList>
    </citation>
    <scope>NUCLEOTIDE SEQUENCE</scope>
    <source>
        <strain evidence="1">CTertiumLFYP3</strain>
    </source>
</reference>
<dbReference type="SUPFAM" id="SSF51161">
    <property type="entry name" value="Trimeric LpxA-like enzymes"/>
    <property type="match status" value="1"/>
</dbReference>
<keyword evidence="1" id="KW-0012">Acyltransferase</keyword>
<protein>
    <submittedName>
        <fullName evidence="1">Streptogramin A acetyltransferase</fullName>
        <ecNumber evidence="1">2.3.1.-</ecNumber>
    </submittedName>
</protein>
<dbReference type="Pfam" id="PF14602">
    <property type="entry name" value="Hexapep_2"/>
    <property type="match status" value="1"/>
</dbReference>
<dbReference type="AlphaFoldDB" id="A0A6N2ZJW6"/>
<dbReference type="EC" id="2.3.1.-" evidence="1"/>
<dbReference type="GO" id="GO:0016746">
    <property type="term" value="F:acyltransferase activity"/>
    <property type="evidence" value="ECO:0007669"/>
    <property type="project" value="UniProtKB-KW"/>
</dbReference>
<dbReference type="CDD" id="cd03349">
    <property type="entry name" value="LbH_XAT"/>
    <property type="match status" value="1"/>
</dbReference>
<sequence length="208" mass="23784">MFRSMLYKIRSNRMRRFIIYIYSKLEKGEMWSKTIRDLYNNWYDIEIGIGSYGGCFNCEKIASGTKIGKYCSFAKDVYIFNANHPLDFITTHPLAYNPAIKYVSDEKIERSKLVIGNDVWIGQNAIVLSKCTSIGDGAVIGAGTVVTKNVPDYAIVVGIPGKVVGYRFSEDEIKSIKKSRWWDNDIGKIKKEVELFTNKDLFLESKKE</sequence>
<dbReference type="PANTHER" id="PTHR43300:SF11">
    <property type="entry name" value="ACETYLTRANSFERASE RV3034C-RELATED"/>
    <property type="match status" value="1"/>
</dbReference>
<evidence type="ECO:0000313" key="1">
    <source>
        <dbReference type="EMBL" id="VYT78943.1"/>
    </source>
</evidence>
<proteinExistence type="predicted"/>
<dbReference type="RefSeq" id="WP_156625051.1">
    <property type="nucleotide sequence ID" value="NZ_CACRTO010000006.1"/>
</dbReference>
<gene>
    <name evidence="1" type="primary">vatD</name>
    <name evidence="1" type="ORF">CTLFYP3_00685</name>
</gene>
<name>A0A6N2ZJW6_9CLOT</name>